<feature type="non-terminal residue" evidence="1">
    <location>
        <position position="336"/>
    </location>
</feature>
<organism evidence="1 2">
    <name type="scientific">Solanum commersonii</name>
    <name type="common">Commerson's wild potato</name>
    <name type="synonym">Commerson's nightshade</name>
    <dbReference type="NCBI Taxonomy" id="4109"/>
    <lineage>
        <taxon>Eukaryota</taxon>
        <taxon>Viridiplantae</taxon>
        <taxon>Streptophyta</taxon>
        <taxon>Embryophyta</taxon>
        <taxon>Tracheophyta</taxon>
        <taxon>Spermatophyta</taxon>
        <taxon>Magnoliopsida</taxon>
        <taxon>eudicotyledons</taxon>
        <taxon>Gunneridae</taxon>
        <taxon>Pentapetalae</taxon>
        <taxon>asterids</taxon>
        <taxon>lamiids</taxon>
        <taxon>Solanales</taxon>
        <taxon>Solanaceae</taxon>
        <taxon>Solanoideae</taxon>
        <taxon>Solaneae</taxon>
        <taxon>Solanum</taxon>
    </lineage>
</organism>
<dbReference type="Proteomes" id="UP000824120">
    <property type="component" value="Chromosome 3"/>
</dbReference>
<accession>A0A9J5ZXP3</accession>
<gene>
    <name evidence="1" type="ORF">H5410_016832</name>
</gene>
<dbReference type="AlphaFoldDB" id="A0A9J5ZXP3"/>
<dbReference type="SUPFAM" id="SSF56219">
    <property type="entry name" value="DNase I-like"/>
    <property type="match status" value="1"/>
</dbReference>
<proteinExistence type="predicted"/>
<dbReference type="EMBL" id="JACXVP010000003">
    <property type="protein sequence ID" value="KAG5617008.1"/>
    <property type="molecule type" value="Genomic_DNA"/>
</dbReference>
<reference evidence="1 2" key="1">
    <citation type="submission" date="2020-09" db="EMBL/GenBank/DDBJ databases">
        <title>De no assembly of potato wild relative species, Solanum commersonii.</title>
        <authorList>
            <person name="Cho K."/>
        </authorList>
    </citation>
    <scope>NUCLEOTIDE SEQUENCE [LARGE SCALE GENOMIC DNA]</scope>
    <source>
        <strain evidence="1">LZ3.2</strain>
        <tissue evidence="1">Leaf</tissue>
    </source>
</reference>
<dbReference type="Gene3D" id="3.60.10.10">
    <property type="entry name" value="Endonuclease/exonuclease/phosphatase"/>
    <property type="match status" value="1"/>
</dbReference>
<name>A0A9J5ZXP3_SOLCO</name>
<comment type="caution">
    <text evidence="1">The sequence shown here is derived from an EMBL/GenBank/DDBJ whole genome shotgun (WGS) entry which is preliminary data.</text>
</comment>
<evidence type="ECO:0000313" key="1">
    <source>
        <dbReference type="EMBL" id="KAG5617008.1"/>
    </source>
</evidence>
<dbReference type="PANTHER" id="PTHR33710">
    <property type="entry name" value="BNAC02G09200D PROTEIN"/>
    <property type="match status" value="1"/>
</dbReference>
<sequence>SNHTFKSKPNHNQIDFNYCFQESNISGDISEIVKDLWANRKVKYAQLEARGTRGGIIIMWDSSIWEGEGKHKIWNGIFQVSMPQIVEKKEKKYGELGAVRGLFNGPWVVAGDFNVVRFPYEKKNCNRFNKEMEEFSEFIKDMELQDLPLVGGRFTWRKGDGYDIAARLDRFLISEEWEVAFRKIKQSILPRVTSDHNPLLLECGNWERSPWLLERGNWERSTSNFKFENWWLQTKDFKERVKEWWNSAIYVGKPDYILACKLKLLKVKLKEWSKTVHGNLGMQKQSILNQLAKLDQIQDQRILSDDESYLRTVLTVEFEENAKREEVAWRQRSRAL</sequence>
<protein>
    <submittedName>
        <fullName evidence="1">Uncharacterized protein</fullName>
    </submittedName>
</protein>
<keyword evidence="2" id="KW-1185">Reference proteome</keyword>
<dbReference type="InterPro" id="IPR036691">
    <property type="entry name" value="Endo/exonu/phosph_ase_sf"/>
</dbReference>
<dbReference type="PANTHER" id="PTHR33710:SF71">
    <property type="entry name" value="ENDONUCLEASE_EXONUCLEASE_PHOSPHATASE DOMAIN-CONTAINING PROTEIN"/>
    <property type="match status" value="1"/>
</dbReference>
<dbReference type="OrthoDB" id="1750912at2759"/>
<evidence type="ECO:0000313" key="2">
    <source>
        <dbReference type="Proteomes" id="UP000824120"/>
    </source>
</evidence>